<evidence type="ECO:0000256" key="6">
    <source>
        <dbReference type="SAM" id="MobiDB-lite"/>
    </source>
</evidence>
<evidence type="ECO:0000259" key="8">
    <source>
        <dbReference type="Pfam" id="PF13087"/>
    </source>
</evidence>
<keyword evidence="10" id="KW-1185">Reference proteome</keyword>
<dbReference type="EMBL" id="CP120628">
    <property type="protein sequence ID" value="WEW58688.1"/>
    <property type="molecule type" value="Genomic_DNA"/>
</dbReference>
<dbReference type="SUPFAM" id="SSF52540">
    <property type="entry name" value="P-loop containing nucleoside triphosphate hydrolases"/>
    <property type="match status" value="1"/>
</dbReference>
<evidence type="ECO:0000256" key="5">
    <source>
        <dbReference type="ARBA" id="ARBA00022840"/>
    </source>
</evidence>
<dbReference type="InterPro" id="IPR047187">
    <property type="entry name" value="SF1_C_Upf1"/>
</dbReference>
<evidence type="ECO:0000256" key="4">
    <source>
        <dbReference type="ARBA" id="ARBA00022806"/>
    </source>
</evidence>
<reference evidence="9" key="1">
    <citation type="submission" date="2023-03" db="EMBL/GenBank/DDBJ databases">
        <title>Emydomyces testavorans Genome Sequence.</title>
        <authorList>
            <person name="Hoyer L."/>
        </authorList>
    </citation>
    <scope>NUCLEOTIDE SEQUENCE</scope>
    <source>
        <strain evidence="9">16-2883</strain>
    </source>
</reference>
<dbReference type="GO" id="GO:0043139">
    <property type="term" value="F:5'-3' DNA helicase activity"/>
    <property type="evidence" value="ECO:0007669"/>
    <property type="project" value="TreeGrafter"/>
</dbReference>
<dbReference type="PANTHER" id="PTHR43788:SF8">
    <property type="entry name" value="DNA-BINDING PROTEIN SMUBP-2"/>
    <property type="match status" value="1"/>
</dbReference>
<sequence>MANALPDGAADPLHCSDGIPQELKPTEEERFQFRAFNPFKQGTEAARGRQDDSVGNEIQRMSDSQHAEKKRLIPLENIRSDAAKHFLGPPWRFAQFGVIEGANNFQFYPKQCAQNWQGATLRCRISGGDIAPTLRFELAIRSSVDHEKILHTAYLEFGTSIPEEFSKYDFEIQKIVDEDGKDKEKKKKFVAEDYLIGFTTTGGVGCGLDFQHVNFSRDTTDTLKFMNSLTQVASTAKRQVHVKFPFQSGKAGTQGAFKEALMKMQHPPSLHWMPYRDAGGNPLTQYGMFANRQAVKDDSGGHLIQYPPRHYFSSLDEGRILLTYGSALEFQQQCELYEAIGLKGHRACFLSMGGRGVLVLVRLNLEDLPEDLYLEENISIREGTLVTLEWWPQGQTRHKASTCTAMVMPDMFNIAGSDTVMSVVGKSVKYFTEAITDIREKERKYYLVHIKFHQNNAGVRRQVDAVNQLCVTPNWQQVFLNHSSMLPVVNPIEGLELAQEAISDAKRKVLESIPLAKEQRVLLDKILEMPGGILWIEGFPGCGKTKTMSAIVTFLSVLGVHVILAAPTHAAADVFCFQVSQTLKTMGIEEEPIRAYGGVAEMEALFKENRDVRRATNAKDVDNEALDDAIATMLYLTNTFKKKTLDAKRGLITMSVEARAVQMAKAGTAVIMAEYPPPPRRTKKVQIFDSDGHQDTEELDEESSDEETSDEEAGDEKTSDAGNTIPHDAPNGPVNMVHELKRYLEKMETEDPKTWEEDDKRKLRYSFKVVSQSIMAKARIVSSTNNNLAGELIRQYFGTDAKAVVLFRDEDSKELEASGWVGITKMACSDKIKGIVLGGDTKQLRPTVISHTSTPRKNEFSAQLTVSFPERLKQVGFPSVQLVEQHRMRPELAEFPNRRVYNGLMRNADNVKSIKVDPNYIAMLRDFTGERKPNAEMGNVMLSVKDAVCNVDQNKSRYNLHHVRLIVEILVRNHKYSGYDAKDVCIMTPYKAQKTRIHNALYTLAKLNILPLDQHPAVKTIDAMQGDEYPLVIADMVVTDGSRGGLGFMSDENRCNVAFTRAKAALLIIMAQEVGRVTEASNDKTQPFLVELAQDFAGDKRVYSVKPADFTVDLGKAFEVVTSEQNTSSFNVPEDEWSEQAPLLEVNVPADEWPQEAPVVESNIPVEKWSAQVESAGEWSEQVGVPHYSIAEKWAELDPMNKW</sequence>
<feature type="region of interest" description="Disordered" evidence="6">
    <location>
        <begin position="1"/>
        <end position="24"/>
    </location>
</feature>
<dbReference type="Pfam" id="PF13086">
    <property type="entry name" value="AAA_11"/>
    <property type="match status" value="1"/>
</dbReference>
<feature type="region of interest" description="Disordered" evidence="6">
    <location>
        <begin position="691"/>
        <end position="735"/>
    </location>
</feature>
<evidence type="ECO:0000256" key="3">
    <source>
        <dbReference type="ARBA" id="ARBA00022801"/>
    </source>
</evidence>
<feature type="domain" description="DNA2/NAM7 helicase helicase" evidence="7">
    <location>
        <begin position="517"/>
        <end position="850"/>
    </location>
</feature>
<evidence type="ECO:0000313" key="9">
    <source>
        <dbReference type="EMBL" id="WEW58688.1"/>
    </source>
</evidence>
<dbReference type="AlphaFoldDB" id="A0AAF0DI95"/>
<evidence type="ECO:0000256" key="2">
    <source>
        <dbReference type="ARBA" id="ARBA00022741"/>
    </source>
</evidence>
<dbReference type="InterPro" id="IPR050534">
    <property type="entry name" value="Coronavir_polyprotein_1ab"/>
</dbReference>
<keyword evidence="5" id="KW-0067">ATP-binding</keyword>
<evidence type="ECO:0000313" key="10">
    <source>
        <dbReference type="Proteomes" id="UP001219355"/>
    </source>
</evidence>
<dbReference type="GO" id="GO:0016787">
    <property type="term" value="F:hydrolase activity"/>
    <property type="evidence" value="ECO:0007669"/>
    <property type="project" value="UniProtKB-KW"/>
</dbReference>
<dbReference type="PANTHER" id="PTHR43788">
    <property type="entry name" value="DNA2/NAM7 HELICASE FAMILY MEMBER"/>
    <property type="match status" value="1"/>
</dbReference>
<dbReference type="Pfam" id="PF13087">
    <property type="entry name" value="AAA_12"/>
    <property type="match status" value="1"/>
</dbReference>
<evidence type="ECO:0000259" key="7">
    <source>
        <dbReference type="Pfam" id="PF13086"/>
    </source>
</evidence>
<dbReference type="InterPro" id="IPR041679">
    <property type="entry name" value="DNA2/NAM7-like_C"/>
</dbReference>
<dbReference type="InterPro" id="IPR027417">
    <property type="entry name" value="P-loop_NTPase"/>
</dbReference>
<feature type="domain" description="DNA2/NAM7 helicase-like C-terminal" evidence="8">
    <location>
        <begin position="867"/>
        <end position="1070"/>
    </location>
</feature>
<feature type="region of interest" description="Disordered" evidence="6">
    <location>
        <begin position="37"/>
        <end position="71"/>
    </location>
</feature>
<proteinExistence type="inferred from homology"/>
<feature type="compositionally biased region" description="Acidic residues" evidence="6">
    <location>
        <begin position="697"/>
        <end position="714"/>
    </location>
</feature>
<evidence type="ECO:0000256" key="1">
    <source>
        <dbReference type="ARBA" id="ARBA00007913"/>
    </source>
</evidence>
<dbReference type="Proteomes" id="UP001219355">
    <property type="component" value="Chromosome 2"/>
</dbReference>
<keyword evidence="4" id="KW-0347">Helicase</keyword>
<keyword evidence="3" id="KW-0378">Hydrolase</keyword>
<dbReference type="CDD" id="cd18808">
    <property type="entry name" value="SF1_C_Upf1"/>
    <property type="match status" value="1"/>
</dbReference>
<dbReference type="InterPro" id="IPR041677">
    <property type="entry name" value="DNA2/NAM7_AAA_11"/>
</dbReference>
<dbReference type="GO" id="GO:0005524">
    <property type="term" value="F:ATP binding"/>
    <property type="evidence" value="ECO:0007669"/>
    <property type="project" value="UniProtKB-KW"/>
</dbReference>
<comment type="similarity">
    <text evidence="1">Belongs to the DNA2/NAM7 helicase family.</text>
</comment>
<dbReference type="Gene3D" id="3.40.50.300">
    <property type="entry name" value="P-loop containing nucleotide triphosphate hydrolases"/>
    <property type="match status" value="2"/>
</dbReference>
<protein>
    <submittedName>
        <fullName evidence="9">Uncharacterized protein</fullName>
    </submittedName>
</protein>
<gene>
    <name evidence="9" type="ORF">PRK78_004156</name>
</gene>
<organism evidence="9 10">
    <name type="scientific">Emydomyces testavorans</name>
    <dbReference type="NCBI Taxonomy" id="2070801"/>
    <lineage>
        <taxon>Eukaryota</taxon>
        <taxon>Fungi</taxon>
        <taxon>Dikarya</taxon>
        <taxon>Ascomycota</taxon>
        <taxon>Pezizomycotina</taxon>
        <taxon>Eurotiomycetes</taxon>
        <taxon>Eurotiomycetidae</taxon>
        <taxon>Onygenales</taxon>
        <taxon>Nannizziopsiaceae</taxon>
        <taxon>Emydomyces</taxon>
    </lineage>
</organism>
<name>A0AAF0DI95_9EURO</name>
<keyword evidence="2" id="KW-0547">Nucleotide-binding</keyword>
<accession>A0AAF0DI95</accession>